<reference evidence="1 2" key="1">
    <citation type="submission" date="2024-05" db="EMBL/GenBank/DDBJ databases">
        <title>Genome sequencing of Marine Estuary Bacteria, Shewanella vesiculosa and S. baltica, and Pseudomonas syringae.</title>
        <authorList>
            <person name="Gurung A."/>
            <person name="Maclea K.S."/>
        </authorList>
    </citation>
    <scope>NUCLEOTIDE SEQUENCE [LARGE SCALE GENOMIC DNA]</scope>
    <source>
        <strain evidence="1 2">1A</strain>
    </source>
</reference>
<dbReference type="EMBL" id="JBDPZN010000023">
    <property type="protein sequence ID" value="MEO3684685.1"/>
    <property type="molecule type" value="Genomic_DNA"/>
</dbReference>
<name>A0ABV0FV27_9GAMM</name>
<evidence type="ECO:0000313" key="1">
    <source>
        <dbReference type="EMBL" id="MEO3684685.1"/>
    </source>
</evidence>
<proteinExistence type="predicted"/>
<sequence length="63" mass="7193">MAKTEYVQGIFDCASSILTIGTNKAFHIREDLSRMDSYDRIEKLTTWARQKSLITQNGLIAEI</sequence>
<dbReference type="Proteomes" id="UP001477278">
    <property type="component" value="Unassembled WGS sequence"/>
</dbReference>
<evidence type="ECO:0000313" key="2">
    <source>
        <dbReference type="Proteomes" id="UP001477278"/>
    </source>
</evidence>
<protein>
    <submittedName>
        <fullName evidence="1">Uncharacterized protein</fullName>
    </submittedName>
</protein>
<dbReference type="RefSeq" id="WP_182742230.1">
    <property type="nucleotide sequence ID" value="NZ_JBDPZN010000023.1"/>
</dbReference>
<keyword evidence="2" id="KW-1185">Reference proteome</keyword>
<accession>A0ABV0FV27</accession>
<comment type="caution">
    <text evidence="1">The sequence shown here is derived from an EMBL/GenBank/DDBJ whole genome shotgun (WGS) entry which is preliminary data.</text>
</comment>
<gene>
    <name evidence="1" type="ORF">ABHN84_20690</name>
</gene>
<organism evidence="1 2">
    <name type="scientific">Shewanella vesiculosa</name>
    <dbReference type="NCBI Taxonomy" id="518738"/>
    <lineage>
        <taxon>Bacteria</taxon>
        <taxon>Pseudomonadati</taxon>
        <taxon>Pseudomonadota</taxon>
        <taxon>Gammaproteobacteria</taxon>
        <taxon>Alteromonadales</taxon>
        <taxon>Shewanellaceae</taxon>
        <taxon>Shewanella</taxon>
    </lineage>
</organism>